<comment type="caution">
    <text evidence="2">The sequence shown here is derived from an EMBL/GenBank/DDBJ whole genome shotgun (WGS) entry which is preliminary data.</text>
</comment>
<reference evidence="2 3" key="1">
    <citation type="submission" date="2020-07" db="EMBL/GenBank/DDBJ databases">
        <title>Sequencing the genomes of 1000 actinobacteria strains.</title>
        <authorList>
            <person name="Klenk H.-P."/>
        </authorList>
    </citation>
    <scope>NUCLEOTIDE SEQUENCE [LARGE SCALE GENOMIC DNA]</scope>
    <source>
        <strain evidence="2 3">DSM 26341</strain>
    </source>
</reference>
<gene>
    <name evidence="2" type="ORF">BJY26_003129</name>
</gene>
<accession>A0A7Z0IIS9</accession>
<name>A0A7Z0IIS9_9MICO</name>
<proteinExistence type="predicted"/>
<evidence type="ECO:0008006" key="4">
    <source>
        <dbReference type="Google" id="ProtNLM"/>
    </source>
</evidence>
<feature type="region of interest" description="Disordered" evidence="1">
    <location>
        <begin position="1"/>
        <end position="22"/>
    </location>
</feature>
<organism evidence="2 3">
    <name type="scientific">Spelaeicoccus albus</name>
    <dbReference type="NCBI Taxonomy" id="1280376"/>
    <lineage>
        <taxon>Bacteria</taxon>
        <taxon>Bacillati</taxon>
        <taxon>Actinomycetota</taxon>
        <taxon>Actinomycetes</taxon>
        <taxon>Micrococcales</taxon>
        <taxon>Brevibacteriaceae</taxon>
        <taxon>Spelaeicoccus</taxon>
    </lineage>
</organism>
<sequence>MPNKAKMLNGETAMNENPRPGRARALVTGSRHWSVREAVAVAWPGLDSRPDKVLVHGGCPTGVDEVADQYWLCLGLSVEVFPGDWSKYGKKAGPIRNQQMADLGAELAPAF</sequence>
<dbReference type="EMBL" id="JACBZP010000001">
    <property type="protein sequence ID" value="NYI68823.1"/>
    <property type="molecule type" value="Genomic_DNA"/>
</dbReference>
<keyword evidence="3" id="KW-1185">Reference proteome</keyword>
<evidence type="ECO:0000256" key="1">
    <source>
        <dbReference type="SAM" id="MobiDB-lite"/>
    </source>
</evidence>
<evidence type="ECO:0000313" key="2">
    <source>
        <dbReference type="EMBL" id="NYI68823.1"/>
    </source>
</evidence>
<dbReference type="Proteomes" id="UP000539111">
    <property type="component" value="Unassembled WGS sequence"/>
</dbReference>
<dbReference type="AlphaFoldDB" id="A0A7Z0IIS9"/>
<evidence type="ECO:0000313" key="3">
    <source>
        <dbReference type="Proteomes" id="UP000539111"/>
    </source>
</evidence>
<protein>
    <recommendedName>
        <fullName evidence="4">DUF2493 domain-containing protein</fullName>
    </recommendedName>
</protein>